<dbReference type="PANTHER" id="PTHR16154">
    <property type="entry name" value="NEURABIN"/>
    <property type="match status" value="1"/>
</dbReference>
<dbReference type="InterPro" id="IPR043446">
    <property type="entry name" value="Neurabin-like"/>
</dbReference>
<keyword evidence="1" id="KW-0597">Phosphoprotein</keyword>
<feature type="region of interest" description="Disordered" evidence="3">
    <location>
        <begin position="1"/>
        <end position="30"/>
    </location>
</feature>
<dbReference type="Proteomes" id="UP000001646">
    <property type="component" value="Chromosome 6"/>
</dbReference>
<evidence type="ECO:0000313" key="5">
    <source>
        <dbReference type="Ensembl" id="ENSACAP00000039865.1"/>
    </source>
</evidence>
<dbReference type="InterPro" id="IPR001660">
    <property type="entry name" value="SAM"/>
</dbReference>
<dbReference type="PROSITE" id="PS50105">
    <property type="entry name" value="SAM_DOMAIN"/>
    <property type="match status" value="1"/>
</dbReference>
<proteinExistence type="predicted"/>
<sequence>QESTLSDDSTPPSSSPKTLSTAPPEAKYSYPYHTLSQSSDEFLDEPLSTASTWSSQKVGQWLESLNLEQYMAEFAAQEVDGQQLLLLDGTKLKVRQEQGSGEISMLSTDHCCGCVPSSCLPYRDLKIKPIKGASGAENV</sequence>
<keyword evidence="6" id="KW-1185">Reference proteome</keyword>
<reference evidence="5" key="2">
    <citation type="submission" date="2025-08" db="UniProtKB">
        <authorList>
            <consortium name="Ensembl"/>
        </authorList>
    </citation>
    <scope>IDENTIFICATION</scope>
</reference>
<dbReference type="GeneTree" id="ENSGT00940000160279"/>
<reference evidence="5 6" key="1">
    <citation type="submission" date="2009-12" db="EMBL/GenBank/DDBJ databases">
        <title>The Genome Sequence of Anolis carolinensis (Green Anole Lizard).</title>
        <authorList>
            <consortium name="The Genome Sequencing Platform"/>
            <person name="Di Palma F."/>
            <person name="Alfoldi J."/>
            <person name="Heiman D."/>
            <person name="Young S."/>
            <person name="Grabherr M."/>
            <person name="Johnson J."/>
            <person name="Lander E.S."/>
            <person name="Lindblad-Toh K."/>
        </authorList>
    </citation>
    <scope>NUCLEOTIDE SEQUENCE [LARGE SCALE GENOMIC DNA]</scope>
    <source>
        <strain evidence="5 6">JBL SC #1</strain>
    </source>
</reference>
<dbReference type="Pfam" id="PF00536">
    <property type="entry name" value="SAM_1"/>
    <property type="match status" value="1"/>
</dbReference>
<dbReference type="PANTHER" id="PTHR16154:SF28">
    <property type="entry name" value="STERILE ALPHA MOTIF DOMAIN-CONTAINING PROTEIN 14"/>
    <property type="match status" value="1"/>
</dbReference>
<reference evidence="5" key="3">
    <citation type="submission" date="2025-09" db="UniProtKB">
        <authorList>
            <consortium name="Ensembl"/>
        </authorList>
    </citation>
    <scope>IDENTIFICATION</scope>
</reference>
<keyword evidence="2" id="KW-0175">Coiled coil</keyword>
<feature type="domain" description="SAM" evidence="4">
    <location>
        <begin position="53"/>
        <end position="110"/>
    </location>
</feature>
<evidence type="ECO:0000256" key="1">
    <source>
        <dbReference type="ARBA" id="ARBA00022553"/>
    </source>
</evidence>
<evidence type="ECO:0000256" key="3">
    <source>
        <dbReference type="SAM" id="MobiDB-lite"/>
    </source>
</evidence>
<evidence type="ECO:0000259" key="4">
    <source>
        <dbReference type="PROSITE" id="PS50105"/>
    </source>
</evidence>
<protein>
    <recommendedName>
        <fullName evidence="4">SAM domain-containing protein</fullName>
    </recommendedName>
</protein>
<dbReference type="Gene3D" id="1.10.150.50">
    <property type="entry name" value="Transcription Factor, Ets-1"/>
    <property type="match status" value="1"/>
</dbReference>
<name>A0A803TXC5_ANOCA</name>
<accession>A0A803TXC5</accession>
<dbReference type="InterPro" id="IPR013761">
    <property type="entry name" value="SAM/pointed_sf"/>
</dbReference>
<organism evidence="5 6">
    <name type="scientific">Anolis carolinensis</name>
    <name type="common">Green anole</name>
    <name type="synonym">American chameleon</name>
    <dbReference type="NCBI Taxonomy" id="28377"/>
    <lineage>
        <taxon>Eukaryota</taxon>
        <taxon>Metazoa</taxon>
        <taxon>Chordata</taxon>
        <taxon>Craniata</taxon>
        <taxon>Vertebrata</taxon>
        <taxon>Euteleostomi</taxon>
        <taxon>Lepidosauria</taxon>
        <taxon>Squamata</taxon>
        <taxon>Bifurcata</taxon>
        <taxon>Unidentata</taxon>
        <taxon>Episquamata</taxon>
        <taxon>Toxicofera</taxon>
        <taxon>Iguania</taxon>
        <taxon>Dactyloidae</taxon>
        <taxon>Anolis</taxon>
    </lineage>
</organism>
<dbReference type="InParanoid" id="A0A803TXC5"/>
<dbReference type="SUPFAM" id="SSF47769">
    <property type="entry name" value="SAM/Pointed domain"/>
    <property type="match status" value="1"/>
</dbReference>
<dbReference type="Ensembl" id="ENSACAT00000044643.1">
    <property type="protein sequence ID" value="ENSACAP00000039865.1"/>
    <property type="gene ID" value="ENSACAG00000044410.1"/>
</dbReference>
<feature type="compositionally biased region" description="Low complexity" evidence="3">
    <location>
        <begin position="1"/>
        <end position="24"/>
    </location>
</feature>
<evidence type="ECO:0000256" key="2">
    <source>
        <dbReference type="ARBA" id="ARBA00023054"/>
    </source>
</evidence>
<dbReference type="AlphaFoldDB" id="A0A803TXC5"/>
<evidence type="ECO:0000313" key="6">
    <source>
        <dbReference type="Proteomes" id="UP000001646"/>
    </source>
</evidence>